<dbReference type="EMBL" id="SPMX01000022">
    <property type="protein sequence ID" value="NMQ05548.1"/>
    <property type="molecule type" value="Genomic_DNA"/>
</dbReference>
<dbReference type="PANTHER" id="PTHR44140:SF2">
    <property type="entry name" value="LD25575P"/>
    <property type="match status" value="1"/>
</dbReference>
<dbReference type="RefSeq" id="WP_169070262.1">
    <property type="nucleotide sequence ID" value="NZ_SPMX01000022.1"/>
</dbReference>
<evidence type="ECO:0000256" key="3">
    <source>
        <dbReference type="ARBA" id="ARBA00022824"/>
    </source>
</evidence>
<comment type="subcellular location">
    <subcellularLocation>
        <location evidence="1">Endoplasmic reticulum</location>
    </subcellularLocation>
</comment>
<organism evidence="5 6">
    <name type="scientific">Candidatus Accumulibacter contiguus</name>
    <dbReference type="NCBI Taxonomy" id="2954381"/>
    <lineage>
        <taxon>Bacteria</taxon>
        <taxon>Pseudomonadati</taxon>
        <taxon>Pseudomonadota</taxon>
        <taxon>Betaproteobacteria</taxon>
        <taxon>Candidatus Accumulibacter</taxon>
    </lineage>
</organism>
<dbReference type="PANTHER" id="PTHR44140">
    <property type="entry name" value="LD25575P"/>
    <property type="match status" value="1"/>
</dbReference>
<dbReference type="PROSITE" id="PS50076">
    <property type="entry name" value="DNAJ_2"/>
    <property type="match status" value="1"/>
</dbReference>
<dbReference type="SUPFAM" id="SSF46565">
    <property type="entry name" value="Chaperone J-domain"/>
    <property type="match status" value="1"/>
</dbReference>
<dbReference type="InterPro" id="IPR051727">
    <property type="entry name" value="DnaJ_C3_Co-chaperones"/>
</dbReference>
<dbReference type="Pfam" id="PF00226">
    <property type="entry name" value="DnaJ"/>
    <property type="match status" value="1"/>
</dbReference>
<reference evidence="5" key="1">
    <citation type="submission" date="2019-03" db="EMBL/GenBank/DDBJ databases">
        <title>Metabolic reconstructions from genomes of highly enriched 'Candidatus Accumulibacter' and 'Candidatus Competibacter' bioreactor populations.</title>
        <authorList>
            <person name="Annavajhala M.K."/>
            <person name="Welles L."/>
            <person name="Abbas B."/>
            <person name="Sorokin D."/>
            <person name="Park H."/>
            <person name="Van Loosdrecht M."/>
            <person name="Chandran K."/>
        </authorList>
    </citation>
    <scope>NUCLEOTIDE SEQUENCE</scope>
    <source>
        <strain evidence="5">SBR_L</strain>
    </source>
</reference>
<dbReference type="PRINTS" id="PR00625">
    <property type="entry name" value="JDOMAIN"/>
</dbReference>
<dbReference type="InterPro" id="IPR036869">
    <property type="entry name" value="J_dom_sf"/>
</dbReference>
<proteinExistence type="predicted"/>
<dbReference type="Gene3D" id="1.10.287.110">
    <property type="entry name" value="DnaJ domain"/>
    <property type="match status" value="1"/>
</dbReference>
<keyword evidence="6" id="KW-1185">Reference proteome</keyword>
<dbReference type="Proteomes" id="UP000886469">
    <property type="component" value="Unassembled WGS sequence"/>
</dbReference>
<sequence>MLISSIFQKSELMAGEDLYAILGVLPDAEEVVIAAAYRALAQRYHPDRWNGDAMEAHRRMSAINQAYSVLRDKALRSGYDRARAQSQQAQFTADDKDIQAEAFESALSELEGRWKIACSIYPDLKEYRSTLTKISTSLAFAFVTAMLETKSFVRRSEIASHLERMFLERYFGTNKQILKFARSLILAGQKAPAKALNRLVDVMGSDVDAHLLIERVENDFGFPEARERANRAIENLSATSGASNFFRAS</sequence>
<evidence type="ECO:0000256" key="2">
    <source>
        <dbReference type="ARBA" id="ARBA00022729"/>
    </source>
</evidence>
<comment type="caution">
    <text evidence="5">The sequence shown here is derived from an EMBL/GenBank/DDBJ whole genome shotgun (WGS) entry which is preliminary data.</text>
</comment>
<protein>
    <recommendedName>
        <fullName evidence="4">J domain-containing protein</fullName>
    </recommendedName>
</protein>
<keyword evidence="2" id="KW-0732">Signal</keyword>
<dbReference type="CDD" id="cd06257">
    <property type="entry name" value="DnaJ"/>
    <property type="match status" value="1"/>
</dbReference>
<feature type="domain" description="J" evidence="4">
    <location>
        <begin position="17"/>
        <end position="83"/>
    </location>
</feature>
<evidence type="ECO:0000256" key="1">
    <source>
        <dbReference type="ARBA" id="ARBA00004240"/>
    </source>
</evidence>
<dbReference type="InterPro" id="IPR001623">
    <property type="entry name" value="DnaJ_domain"/>
</dbReference>
<accession>A0ABX1T8Z0</accession>
<keyword evidence="3" id="KW-0256">Endoplasmic reticulum</keyword>
<dbReference type="SMART" id="SM00271">
    <property type="entry name" value="DnaJ"/>
    <property type="match status" value="1"/>
</dbReference>
<evidence type="ECO:0000313" key="6">
    <source>
        <dbReference type="Proteomes" id="UP000886469"/>
    </source>
</evidence>
<evidence type="ECO:0000313" key="5">
    <source>
        <dbReference type="EMBL" id="NMQ05548.1"/>
    </source>
</evidence>
<name>A0ABX1T8Z0_9PROT</name>
<evidence type="ECO:0000259" key="4">
    <source>
        <dbReference type="PROSITE" id="PS50076"/>
    </source>
</evidence>
<gene>
    <name evidence="5" type="ORF">E4Q08_09865</name>
</gene>